<reference evidence="3" key="1">
    <citation type="submission" date="2022-11" db="UniProtKB">
        <authorList>
            <consortium name="WormBaseParasite"/>
        </authorList>
    </citation>
    <scope>IDENTIFICATION</scope>
</reference>
<sequence>MLAITHYNASDWENLLISKAKSNLEMKNYLITAISNNGNLEFVLNLIASLTLHGYKKFLIICLDIELYENLIKYGFVNHIVLVPPSWIPYTPTSKATSWQTKDYQFLTQTKTHIVYRLLVHGFTILLTDVDLVWLSPHILKYIDFVAPKRDFIYAVDDQVDVNTGFYVVRPTSGGKKIFEAIIERQRTDHDNDQFVANRVFRAKKDLLNNSCPLDKLLFTNGEVYHRNKLNQDLNIPALVFHANYLIGFEQKKKVLMDEDSFISYGAIGTAS</sequence>
<name>A0A914CK60_9BILA</name>
<keyword evidence="2" id="KW-1185">Reference proteome</keyword>
<evidence type="ECO:0000313" key="3">
    <source>
        <dbReference type="WBParaSite" id="ACRNAN_scaffold1120.g31032.t1"/>
    </source>
</evidence>
<dbReference type="Pfam" id="PF03407">
    <property type="entry name" value="Nucleotid_trans"/>
    <property type="match status" value="1"/>
</dbReference>
<dbReference type="Proteomes" id="UP000887540">
    <property type="component" value="Unplaced"/>
</dbReference>
<evidence type="ECO:0000313" key="2">
    <source>
        <dbReference type="Proteomes" id="UP000887540"/>
    </source>
</evidence>
<feature type="domain" description="Nucleotide-diphospho-sugar transferase" evidence="1">
    <location>
        <begin position="56"/>
        <end position="255"/>
    </location>
</feature>
<dbReference type="InterPro" id="IPR052636">
    <property type="entry name" value="UDP-D-xylose:L-fucose_XylT"/>
</dbReference>
<evidence type="ECO:0000259" key="1">
    <source>
        <dbReference type="Pfam" id="PF03407"/>
    </source>
</evidence>
<protein>
    <submittedName>
        <fullName evidence="3">Nucleotide-diphospho-sugar transferase domain-containing protein</fullName>
    </submittedName>
</protein>
<accession>A0A914CK60</accession>
<dbReference type="PANTHER" id="PTHR47032">
    <property type="entry name" value="UDP-D-XYLOSE:L-FUCOSE ALPHA-1,3-D-XYLOSYLTRANSFERASE-RELATED"/>
    <property type="match status" value="1"/>
</dbReference>
<organism evidence="2 3">
    <name type="scientific">Acrobeloides nanus</name>
    <dbReference type="NCBI Taxonomy" id="290746"/>
    <lineage>
        <taxon>Eukaryota</taxon>
        <taxon>Metazoa</taxon>
        <taxon>Ecdysozoa</taxon>
        <taxon>Nematoda</taxon>
        <taxon>Chromadorea</taxon>
        <taxon>Rhabditida</taxon>
        <taxon>Tylenchina</taxon>
        <taxon>Cephalobomorpha</taxon>
        <taxon>Cephaloboidea</taxon>
        <taxon>Cephalobidae</taxon>
        <taxon>Acrobeloides</taxon>
    </lineage>
</organism>
<proteinExistence type="predicted"/>
<dbReference type="GO" id="GO:0005794">
    <property type="term" value="C:Golgi apparatus"/>
    <property type="evidence" value="ECO:0007669"/>
    <property type="project" value="TreeGrafter"/>
</dbReference>
<dbReference type="AlphaFoldDB" id="A0A914CK60"/>
<dbReference type="PANTHER" id="PTHR47032:SF1">
    <property type="entry name" value="UDP-D-XYLOSE:L-FUCOSE ALPHA-1,3-D-XYLOSYLTRANSFERASE-RELATED"/>
    <property type="match status" value="1"/>
</dbReference>
<dbReference type="GO" id="GO:0016757">
    <property type="term" value="F:glycosyltransferase activity"/>
    <property type="evidence" value="ECO:0007669"/>
    <property type="project" value="TreeGrafter"/>
</dbReference>
<dbReference type="WBParaSite" id="ACRNAN_scaffold1120.g31032.t1">
    <property type="protein sequence ID" value="ACRNAN_scaffold1120.g31032.t1"/>
    <property type="gene ID" value="ACRNAN_scaffold1120.g31032"/>
</dbReference>
<dbReference type="InterPro" id="IPR005069">
    <property type="entry name" value="Nucl-diP-sugar_transferase"/>
</dbReference>